<comment type="function">
    <text evidence="1">DNA-dependent ATPase that plays important roles in cellular responses to stalled DNA replication processes.</text>
</comment>
<comment type="caution">
    <text evidence="7">The sequence shown here is derived from an EMBL/GenBank/DDBJ whole genome shotgun (WGS) entry which is preliminary data.</text>
</comment>
<evidence type="ECO:0000256" key="5">
    <source>
        <dbReference type="ARBA" id="ARBA00022840"/>
    </source>
</evidence>
<dbReference type="PATRIC" id="fig|1618488.3.peg.484"/>
<dbReference type="InterPro" id="IPR021886">
    <property type="entry name" value="MgsA_C"/>
</dbReference>
<dbReference type="Gene3D" id="1.10.8.60">
    <property type="match status" value="1"/>
</dbReference>
<dbReference type="FunFam" id="3.40.50.300:FF:000137">
    <property type="entry name" value="Replication-associated recombination protein A"/>
    <property type="match status" value="1"/>
</dbReference>
<reference evidence="7 8" key="1">
    <citation type="journal article" date="2015" name="Nature">
        <title>rRNA introns, odd ribosomes, and small enigmatic genomes across a large radiation of phyla.</title>
        <authorList>
            <person name="Brown C.T."/>
            <person name="Hug L.A."/>
            <person name="Thomas B.C."/>
            <person name="Sharon I."/>
            <person name="Castelle C.J."/>
            <person name="Singh A."/>
            <person name="Wilkins M.J."/>
            <person name="Williams K.H."/>
            <person name="Banfield J.F."/>
        </authorList>
    </citation>
    <scope>NUCLEOTIDE SEQUENCE [LARGE SCALE GENOMIC DNA]</scope>
</reference>
<dbReference type="Proteomes" id="UP000034231">
    <property type="component" value="Unassembled WGS sequence"/>
</dbReference>
<accession>A0A0G0IGR8</accession>
<keyword evidence="3" id="KW-0235">DNA replication</keyword>
<keyword evidence="4" id="KW-0547">Nucleotide-binding</keyword>
<evidence type="ECO:0000256" key="4">
    <source>
        <dbReference type="ARBA" id="ARBA00022741"/>
    </source>
</evidence>
<dbReference type="AlphaFoldDB" id="A0A0G0IGR8"/>
<dbReference type="InterPro" id="IPR008921">
    <property type="entry name" value="DNA_pol3_clamp-load_cplx_C"/>
</dbReference>
<evidence type="ECO:0000259" key="6">
    <source>
        <dbReference type="SMART" id="SM00382"/>
    </source>
</evidence>
<dbReference type="GO" id="GO:0008047">
    <property type="term" value="F:enzyme activator activity"/>
    <property type="evidence" value="ECO:0007669"/>
    <property type="project" value="TreeGrafter"/>
</dbReference>
<dbReference type="PANTHER" id="PTHR13779:SF7">
    <property type="entry name" value="ATPASE WRNIP1"/>
    <property type="match status" value="1"/>
</dbReference>
<dbReference type="InterPro" id="IPR032423">
    <property type="entry name" value="AAA_assoc_2"/>
</dbReference>
<gene>
    <name evidence="7" type="ORF">US68_C0008G0065</name>
</gene>
<dbReference type="GO" id="GO:0000731">
    <property type="term" value="P:DNA synthesis involved in DNA repair"/>
    <property type="evidence" value="ECO:0007669"/>
    <property type="project" value="TreeGrafter"/>
</dbReference>
<dbReference type="SUPFAM" id="SSF48019">
    <property type="entry name" value="post-AAA+ oligomerization domain-like"/>
    <property type="match status" value="1"/>
</dbReference>
<dbReference type="SMART" id="SM00382">
    <property type="entry name" value="AAA"/>
    <property type="match status" value="1"/>
</dbReference>
<evidence type="ECO:0000256" key="3">
    <source>
        <dbReference type="ARBA" id="ARBA00022705"/>
    </source>
</evidence>
<dbReference type="Pfam" id="PF12002">
    <property type="entry name" value="MgsA_C"/>
    <property type="match status" value="1"/>
</dbReference>
<dbReference type="CDD" id="cd00009">
    <property type="entry name" value="AAA"/>
    <property type="match status" value="1"/>
</dbReference>
<dbReference type="GO" id="GO:0006310">
    <property type="term" value="P:DNA recombination"/>
    <property type="evidence" value="ECO:0007669"/>
    <property type="project" value="InterPro"/>
</dbReference>
<name>A0A0G0IGR8_9BACT</name>
<dbReference type="Pfam" id="PF05496">
    <property type="entry name" value="RuvB_N"/>
    <property type="match status" value="1"/>
</dbReference>
<dbReference type="GO" id="GO:0005524">
    <property type="term" value="F:ATP binding"/>
    <property type="evidence" value="ECO:0007669"/>
    <property type="project" value="UniProtKB-KW"/>
</dbReference>
<dbReference type="Pfam" id="PF16193">
    <property type="entry name" value="AAA_assoc_2"/>
    <property type="match status" value="1"/>
</dbReference>
<dbReference type="FunFam" id="1.20.272.10:FF:000001">
    <property type="entry name" value="Putative AAA family ATPase"/>
    <property type="match status" value="1"/>
</dbReference>
<evidence type="ECO:0000256" key="2">
    <source>
        <dbReference type="ARBA" id="ARBA00008959"/>
    </source>
</evidence>
<dbReference type="GO" id="GO:0003677">
    <property type="term" value="F:DNA binding"/>
    <property type="evidence" value="ECO:0007669"/>
    <property type="project" value="InterPro"/>
</dbReference>
<dbReference type="Gene3D" id="1.20.272.10">
    <property type="match status" value="1"/>
</dbReference>
<dbReference type="SUPFAM" id="SSF52540">
    <property type="entry name" value="P-loop containing nucleoside triphosphate hydrolases"/>
    <property type="match status" value="1"/>
</dbReference>
<dbReference type="GO" id="GO:0006261">
    <property type="term" value="P:DNA-templated DNA replication"/>
    <property type="evidence" value="ECO:0007669"/>
    <property type="project" value="TreeGrafter"/>
</dbReference>
<dbReference type="Gene3D" id="1.10.3710.10">
    <property type="entry name" value="DNA polymerase III clamp loader subunits, C-terminal domain"/>
    <property type="match status" value="1"/>
</dbReference>
<feature type="domain" description="AAA+ ATPase" evidence="6">
    <location>
        <begin position="64"/>
        <end position="180"/>
    </location>
</feature>
<evidence type="ECO:0000256" key="1">
    <source>
        <dbReference type="ARBA" id="ARBA00002393"/>
    </source>
</evidence>
<dbReference type="EMBL" id="LBTX01000008">
    <property type="protein sequence ID" value="KKQ50180.1"/>
    <property type="molecule type" value="Genomic_DNA"/>
</dbReference>
<evidence type="ECO:0000313" key="8">
    <source>
        <dbReference type="Proteomes" id="UP000034231"/>
    </source>
</evidence>
<dbReference type="GO" id="GO:0009378">
    <property type="term" value="F:four-way junction helicase activity"/>
    <property type="evidence" value="ECO:0007669"/>
    <property type="project" value="InterPro"/>
</dbReference>
<protein>
    <submittedName>
        <fullName evidence="7">AAA ATPase, central domain protein</fullName>
    </submittedName>
</protein>
<sequence length="414" mass="46558">MNYYKLEIALQYVRMRNTRSKPKPNMSNEPLAAILRPKNLDEFVGQKHLVGEDKPLRMAIESHQIFSMIFWGPPGVGKTTLARIIAKEAQAELYELSAVSASKDDIKKIIGNRIGNQTNLVKKILFLDEIHRFNKAQQDFLLPSVETGALTLIGATTENPSFEVIAPLLSRCRVFVLNELSEKEVGEIIERSLKILKMKMTKSAKEWLINMANGDARQAITMIDNAHTLYGNLKIESLKNALQNSYLRFDKKGEEHYNTISAFIKSMRASNVDASLYYLARMVAAGEDPKFIARRMVVFASEDIGLASSSALLVANAVFRAVETIGYPECQENLAHGVAYLAKCPKDRSAYNAFMSALKDVQTYGNLPIPLSILNPVTSLMKDLGYGKDYDKYTKESLLPEKLKNKKYFRGKKK</sequence>
<dbReference type="Gene3D" id="3.40.50.300">
    <property type="entry name" value="P-loop containing nucleotide triphosphate hydrolases"/>
    <property type="match status" value="1"/>
</dbReference>
<organism evidence="7 8">
    <name type="scientific">Candidatus Shapirobacteria bacterium GW2011_GWE1_38_10</name>
    <dbReference type="NCBI Taxonomy" id="1618488"/>
    <lineage>
        <taxon>Bacteria</taxon>
        <taxon>Candidatus Shapironibacteriota</taxon>
    </lineage>
</organism>
<comment type="similarity">
    <text evidence="2">Belongs to the AAA ATPase family. RarA/MGS1/WRNIP1 subfamily.</text>
</comment>
<evidence type="ECO:0000313" key="7">
    <source>
        <dbReference type="EMBL" id="KKQ50180.1"/>
    </source>
</evidence>
<dbReference type="InterPro" id="IPR051314">
    <property type="entry name" value="AAA_ATPase_RarA/MGS1/WRNIP1"/>
</dbReference>
<dbReference type="CDD" id="cd18139">
    <property type="entry name" value="HLD_clamp_RarA"/>
    <property type="match status" value="1"/>
</dbReference>
<dbReference type="InterPro" id="IPR008824">
    <property type="entry name" value="RuvB-like_N"/>
</dbReference>
<dbReference type="PANTHER" id="PTHR13779">
    <property type="entry name" value="WERNER HELICASE-INTERACTING PROTEIN 1 FAMILY MEMBER"/>
    <property type="match status" value="1"/>
</dbReference>
<keyword evidence="5" id="KW-0067">ATP-binding</keyword>
<dbReference type="GO" id="GO:0017116">
    <property type="term" value="F:single-stranded DNA helicase activity"/>
    <property type="evidence" value="ECO:0007669"/>
    <property type="project" value="TreeGrafter"/>
</dbReference>
<dbReference type="InterPro" id="IPR027417">
    <property type="entry name" value="P-loop_NTPase"/>
</dbReference>
<proteinExistence type="inferred from homology"/>
<dbReference type="InterPro" id="IPR003593">
    <property type="entry name" value="AAA+_ATPase"/>
</dbReference>